<reference evidence="4" key="1">
    <citation type="journal article" date="2021" name="bioRxiv">
        <title>Whole Genome Assembly and Annotation of Northern Wild Rice, Zizania palustris L., Supports a Whole Genome Duplication in the Zizania Genus.</title>
        <authorList>
            <person name="Haas M."/>
            <person name="Kono T."/>
            <person name="Macchietto M."/>
            <person name="Millas R."/>
            <person name="McGilp L."/>
            <person name="Shao M."/>
            <person name="Duquette J."/>
            <person name="Hirsch C.N."/>
            <person name="Kimball J."/>
        </authorList>
    </citation>
    <scope>NUCLEOTIDE SEQUENCE</scope>
    <source>
        <tissue evidence="4">Fresh leaf tissue</tissue>
    </source>
</reference>
<gene>
    <name evidence="4" type="ORF">GUJ93_ZPchr0012g21389</name>
    <name evidence="3" type="ORF">GUJ93_ZPchr0420g40548</name>
</gene>
<dbReference type="OrthoDB" id="692594at2759"/>
<dbReference type="EMBL" id="JAAALK010001974">
    <property type="protein sequence ID" value="KAG8038797.1"/>
    <property type="molecule type" value="Genomic_DNA"/>
</dbReference>
<protein>
    <recommendedName>
        <fullName evidence="2">VQ domain-containing protein</fullName>
    </recommendedName>
</protein>
<evidence type="ECO:0000313" key="3">
    <source>
        <dbReference type="EMBL" id="KAG8038797.1"/>
    </source>
</evidence>
<keyword evidence="5" id="KW-1185">Reference proteome</keyword>
<reference evidence="4" key="2">
    <citation type="submission" date="2021-02" db="EMBL/GenBank/DDBJ databases">
        <authorList>
            <person name="Kimball J.A."/>
            <person name="Haas M.W."/>
            <person name="Macchietto M."/>
            <person name="Kono T."/>
            <person name="Duquette J."/>
            <person name="Shao M."/>
        </authorList>
    </citation>
    <scope>NUCLEOTIDE SEQUENCE</scope>
    <source>
        <tissue evidence="4">Fresh leaf tissue</tissue>
    </source>
</reference>
<feature type="region of interest" description="Disordered" evidence="1">
    <location>
        <begin position="1"/>
        <end position="23"/>
    </location>
</feature>
<organism evidence="4 5">
    <name type="scientific">Zizania palustris</name>
    <name type="common">Northern wild rice</name>
    <dbReference type="NCBI Taxonomy" id="103762"/>
    <lineage>
        <taxon>Eukaryota</taxon>
        <taxon>Viridiplantae</taxon>
        <taxon>Streptophyta</taxon>
        <taxon>Embryophyta</taxon>
        <taxon>Tracheophyta</taxon>
        <taxon>Spermatophyta</taxon>
        <taxon>Magnoliopsida</taxon>
        <taxon>Liliopsida</taxon>
        <taxon>Poales</taxon>
        <taxon>Poaceae</taxon>
        <taxon>BOP clade</taxon>
        <taxon>Oryzoideae</taxon>
        <taxon>Oryzeae</taxon>
        <taxon>Zizaniinae</taxon>
        <taxon>Zizania</taxon>
    </lineage>
</organism>
<dbReference type="Pfam" id="PF05678">
    <property type="entry name" value="VQ"/>
    <property type="match status" value="1"/>
</dbReference>
<dbReference type="Proteomes" id="UP000729402">
    <property type="component" value="Unassembled WGS sequence"/>
</dbReference>
<evidence type="ECO:0000256" key="1">
    <source>
        <dbReference type="SAM" id="MobiDB-lite"/>
    </source>
</evidence>
<dbReference type="EMBL" id="JAAALK010000080">
    <property type="protein sequence ID" value="KAG8095562.1"/>
    <property type="molecule type" value="Genomic_DNA"/>
</dbReference>
<comment type="caution">
    <text evidence="4">The sequence shown here is derived from an EMBL/GenBank/DDBJ whole genome shotgun (WGS) entry which is preliminary data.</text>
</comment>
<evidence type="ECO:0000313" key="5">
    <source>
        <dbReference type="Proteomes" id="UP000729402"/>
    </source>
</evidence>
<name>A0A8J6BT66_ZIZPA</name>
<dbReference type="AlphaFoldDB" id="A0A8J6BT66"/>
<feature type="domain" description="VQ" evidence="2">
    <location>
        <begin position="26"/>
        <end position="52"/>
    </location>
</feature>
<dbReference type="InterPro" id="IPR008889">
    <property type="entry name" value="VQ"/>
</dbReference>
<evidence type="ECO:0000313" key="4">
    <source>
        <dbReference type="EMBL" id="KAG8095562.1"/>
    </source>
</evidence>
<accession>A0A8J6BT66</accession>
<sequence length="117" mass="13028">MAMEKQPARHGQAPLPLRPHWRRRDPSATEVYVVHPTQFRSVVQQLTGAPPATPDRNHHLAGGNAIASNFSAPAMAVQRRGVENDESNNGSRGQRTTLGQMYQECMAWAAQDDYDQH</sequence>
<evidence type="ECO:0000259" key="2">
    <source>
        <dbReference type="Pfam" id="PF05678"/>
    </source>
</evidence>
<proteinExistence type="predicted"/>